<proteinExistence type="predicted"/>
<sequence>AAYRKIKWVVNFIFVFISPIYDDLKAIVKAIRNENLTNDEKLAKVKKEVNDIIEKKGLNIPDSVVNAAIEIVYLLVKNNKE</sequence>
<accession>A0A0F8WA38</accession>
<organism evidence="1">
    <name type="scientific">marine sediment metagenome</name>
    <dbReference type="NCBI Taxonomy" id="412755"/>
    <lineage>
        <taxon>unclassified sequences</taxon>
        <taxon>metagenomes</taxon>
        <taxon>ecological metagenomes</taxon>
    </lineage>
</organism>
<reference evidence="1" key="1">
    <citation type="journal article" date="2015" name="Nature">
        <title>Complex archaea that bridge the gap between prokaryotes and eukaryotes.</title>
        <authorList>
            <person name="Spang A."/>
            <person name="Saw J.H."/>
            <person name="Jorgensen S.L."/>
            <person name="Zaremba-Niedzwiedzka K."/>
            <person name="Martijn J."/>
            <person name="Lind A.E."/>
            <person name="van Eijk R."/>
            <person name="Schleper C."/>
            <person name="Guy L."/>
            <person name="Ettema T.J."/>
        </authorList>
    </citation>
    <scope>NUCLEOTIDE SEQUENCE</scope>
</reference>
<evidence type="ECO:0000313" key="1">
    <source>
        <dbReference type="EMBL" id="KKK53672.1"/>
    </source>
</evidence>
<feature type="non-terminal residue" evidence="1">
    <location>
        <position position="1"/>
    </location>
</feature>
<protein>
    <submittedName>
        <fullName evidence="1">Uncharacterized protein</fullName>
    </submittedName>
</protein>
<name>A0A0F8WA38_9ZZZZ</name>
<gene>
    <name evidence="1" type="ORF">LCGC14_3092420</name>
</gene>
<comment type="caution">
    <text evidence="1">The sequence shown here is derived from an EMBL/GenBank/DDBJ whole genome shotgun (WGS) entry which is preliminary data.</text>
</comment>
<dbReference type="EMBL" id="LAZR01066384">
    <property type="protein sequence ID" value="KKK53672.1"/>
    <property type="molecule type" value="Genomic_DNA"/>
</dbReference>
<dbReference type="AlphaFoldDB" id="A0A0F8WA38"/>